<dbReference type="InterPro" id="IPR000421">
    <property type="entry name" value="FA58C"/>
</dbReference>
<dbReference type="SUPFAM" id="SSF49785">
    <property type="entry name" value="Galactose-binding domain-like"/>
    <property type="match status" value="1"/>
</dbReference>
<dbReference type="Proteomes" id="UP001597641">
    <property type="component" value="Unassembled WGS sequence"/>
</dbReference>
<evidence type="ECO:0000313" key="3">
    <source>
        <dbReference type="Proteomes" id="UP001597641"/>
    </source>
</evidence>
<dbReference type="Gene3D" id="2.60.120.260">
    <property type="entry name" value="Galactose-binding domain-like"/>
    <property type="match status" value="1"/>
</dbReference>
<dbReference type="RefSeq" id="WP_377478963.1">
    <property type="nucleotide sequence ID" value="NZ_JBHUOX010000001.1"/>
</dbReference>
<gene>
    <name evidence="2" type="ORF">ACFS7Z_00025</name>
</gene>
<name>A0ABW6BPC5_9BACT</name>
<evidence type="ECO:0000313" key="2">
    <source>
        <dbReference type="EMBL" id="MFD2998732.1"/>
    </source>
</evidence>
<reference evidence="3" key="1">
    <citation type="journal article" date="2019" name="Int. J. Syst. Evol. Microbiol.">
        <title>The Global Catalogue of Microorganisms (GCM) 10K type strain sequencing project: providing services to taxonomists for standard genome sequencing and annotation.</title>
        <authorList>
            <consortium name="The Broad Institute Genomics Platform"/>
            <consortium name="The Broad Institute Genome Sequencing Center for Infectious Disease"/>
            <person name="Wu L."/>
            <person name="Ma J."/>
        </authorList>
    </citation>
    <scope>NUCLEOTIDE SEQUENCE [LARGE SCALE GENOMIC DNA]</scope>
    <source>
        <strain evidence="3">KCTC 23984</strain>
    </source>
</reference>
<proteinExistence type="predicted"/>
<accession>A0ABW6BPC5</accession>
<sequence>MRKKIINTEKQEYGAAIPGGLNLESLAQVEITSEDEKHPIEAAFTSDENTQWKAAEPGEQTIRILFDEPQKVRKIQLLFREEDQERMQEFLIRWLPANEKAYRDLVRQQYNFSPPHTTTEAEEYNVELEAVKALELTIIPERSGRSAYASLAQLQLS</sequence>
<comment type="caution">
    <text evidence="2">The sequence shown here is derived from an EMBL/GenBank/DDBJ whole genome shotgun (WGS) entry which is preliminary data.</text>
</comment>
<feature type="domain" description="F5/8 type C" evidence="1">
    <location>
        <begin position="32"/>
        <end position="150"/>
    </location>
</feature>
<dbReference type="EMBL" id="JBHUOX010000001">
    <property type="protein sequence ID" value="MFD2998732.1"/>
    <property type="molecule type" value="Genomic_DNA"/>
</dbReference>
<organism evidence="2 3">
    <name type="scientific">Pontibacter toksunensis</name>
    <dbReference type="NCBI Taxonomy" id="1332631"/>
    <lineage>
        <taxon>Bacteria</taxon>
        <taxon>Pseudomonadati</taxon>
        <taxon>Bacteroidota</taxon>
        <taxon>Cytophagia</taxon>
        <taxon>Cytophagales</taxon>
        <taxon>Hymenobacteraceae</taxon>
        <taxon>Pontibacter</taxon>
    </lineage>
</organism>
<protein>
    <submittedName>
        <fullName evidence="2">Discoidin domain-containing protein</fullName>
    </submittedName>
</protein>
<keyword evidence="3" id="KW-1185">Reference proteome</keyword>
<dbReference type="InterPro" id="IPR008979">
    <property type="entry name" value="Galactose-bd-like_sf"/>
</dbReference>
<dbReference type="Pfam" id="PF00754">
    <property type="entry name" value="F5_F8_type_C"/>
    <property type="match status" value="1"/>
</dbReference>
<evidence type="ECO:0000259" key="1">
    <source>
        <dbReference type="Pfam" id="PF00754"/>
    </source>
</evidence>